<dbReference type="PROSITE" id="PS51233">
    <property type="entry name" value="VWFD"/>
    <property type="match status" value="1"/>
</dbReference>
<dbReference type="InterPro" id="IPR015816">
    <property type="entry name" value="Vitellinogen_b-sht_N"/>
</dbReference>
<dbReference type="Gene3D" id="2.30.230.10">
    <property type="entry name" value="Lipovitellin, beta-sheet shell regions, chain A"/>
    <property type="match status" value="1"/>
</dbReference>
<gene>
    <name evidence="10" type="primary">HlVg-B</name>
</gene>
<dbReference type="Pfam" id="PF00094">
    <property type="entry name" value="VWD"/>
    <property type="match status" value="1"/>
</dbReference>
<name>G9M4L6_HAELO</name>
<dbReference type="Gene3D" id="2.20.80.10">
    <property type="entry name" value="Lipovitellin-phosvitin complex, chain A, domain 4"/>
    <property type="match status" value="1"/>
</dbReference>
<dbReference type="SUPFAM" id="SSF56968">
    <property type="entry name" value="Lipovitellin-phosvitin complex, beta-sheet shell regions"/>
    <property type="match status" value="2"/>
</dbReference>
<dbReference type="GO" id="GO:0045735">
    <property type="term" value="F:nutrient reservoir activity"/>
    <property type="evidence" value="ECO:0007669"/>
    <property type="project" value="UniProtKB-KW"/>
</dbReference>
<dbReference type="InterPro" id="IPR015817">
    <property type="entry name" value="Vitellinogen_open_b-sht_sub1"/>
</dbReference>
<dbReference type="PANTHER" id="PTHR23345:SF15">
    <property type="entry name" value="VITELLOGENIN 1-RELATED"/>
    <property type="match status" value="1"/>
</dbReference>
<dbReference type="InterPro" id="IPR015255">
    <property type="entry name" value="Vitellinogen_open_b-sht"/>
</dbReference>
<feature type="region of interest" description="Disordered" evidence="6">
    <location>
        <begin position="2844"/>
        <end position="2878"/>
    </location>
</feature>
<dbReference type="InterPro" id="IPR015819">
    <property type="entry name" value="Lipid_transp_b-sht_shell"/>
</dbReference>
<evidence type="ECO:0000256" key="5">
    <source>
        <dbReference type="PROSITE-ProRule" id="PRU00557"/>
    </source>
</evidence>
<feature type="domain" description="Vitellogenin" evidence="8">
    <location>
        <begin position="34"/>
        <end position="647"/>
    </location>
</feature>
<dbReference type="InterPro" id="IPR001747">
    <property type="entry name" value="Vitellogenin_N"/>
</dbReference>
<keyword evidence="2" id="KW-0758">Storage protein</keyword>
<evidence type="ECO:0000256" key="2">
    <source>
        <dbReference type="ARBA" id="ARBA00022761"/>
    </source>
</evidence>
<organism evidence="10">
    <name type="scientific">Haemaphysalis longicornis</name>
    <name type="common">Bush tick</name>
    <dbReference type="NCBI Taxonomy" id="44386"/>
    <lineage>
        <taxon>Eukaryota</taxon>
        <taxon>Metazoa</taxon>
        <taxon>Ecdysozoa</taxon>
        <taxon>Arthropoda</taxon>
        <taxon>Chelicerata</taxon>
        <taxon>Arachnida</taxon>
        <taxon>Acari</taxon>
        <taxon>Parasitiformes</taxon>
        <taxon>Ixodida</taxon>
        <taxon>Ixodoidea</taxon>
        <taxon>Ixodidae</taxon>
        <taxon>Haemaphysalinae</taxon>
        <taxon>Haemaphysalis</taxon>
    </lineage>
</organism>
<sequence>MSELLALSWAVATCWAGPLRQDGTFEECKSPSPLTSGQTLLYTYVGENRIENQDAKHNVQVRAQVEIGVLSPCLISMKMADVELQGVSVANRYAFKEALERHPVVVHIEDGIVGEMRHDPAELPWALNVKRAVISMMQMPRTAADAKSIISETDVFGTCDTTYSPGNMDRNGGTVLKSKNLASCFGRFGSSLPVIYTPYESKASPFQTIPMTNGTFSCQQTIDGNRWITKAQCTEREFLHFAARGTREQTIITSTGVLTMQRTFGSVKPIPETVTKKSTIKFDHSVTRAEKGDINDVMGLLRDLCRSSADDIRPEASGVFARLVAGLRGLAYPELKQIYSQISTGELCFDKKLEHLFLDALPLVGSEGSLKMTVELMNKAEHASRSTAWIAGITSISYPTEEMIAILAPLIKKADAPRSAVLAVTSLAHVFCRSYDGNCDTVPAIRDLQASLTKMLNFKCRATDTASRNKIITALKGFGNLGYYGDGINTIMECAVATGNPLPIRLAAIQATRRACAPEMHPRLSEMMRTPGEDVEIRIAAAYLGIMRCPTMTDVMEIKRMLEKEEINQVGSFIWSHLTNLQDTESPSKMALRSLVSGMYVPKKFESDARKASQNIEWSKLSEMYNVGGTAETNIIYSPKSFIPRSIDLNLTVDLFSHSINIFEFGGRAEGYDHLLESLLAPKSHLKRTNEVDSIWSRIGDRLSRSRRAASAKNTKVDIFDDKVNIAKPNDPSGSLYFRMFGNELSWFELPTMDDIVDFANGVRSNSWLDQMMSQKQNDIARSAMLVDTTGNGTHRDRLPVQGWTSRLPPREDLRLTGKINLAGAPKDMLIEGYIKPSASIDMSGLMSIDAGVAKRGIRVSSTMHTSTALDGKIEIKSTGEMNFKYNLRNDKQEILNMKTEIYSVDAETEQPLMAPNVKEFAGCTQTLSKALGVSLCARGKVPKPFFNYRGLNLPFDISLVMQKNDLSMEGYELKIKYPVTDFESSDNLFYQLIFDTPGSTVQRKHLIELSFNKRPDDERTMHFLYHCPMKKLELSTSLRTESSPALAMLEAKVDDARRYFIKLETPYGEDSEKIFFEPRLEMSCPHTQPVLVQGKIEVGTSAASINLRSNMPVNKPAYFRAIMMVEDTRMQLDMSSSLPSLEMSLNALSTKPQERSAITTATLEYQWSGQRKHTAKLDAKAKNLSTQHIAKSAVTAEMQFSQFPEYNWKVTTDFQKAPGAQHNEYDLKLWWGENLPEDQRHIQVLAISKQVGEYSQGSKGSSEGRLVIKAPVWDIDFNAFYNAMLDLQDTSTGNFNGEVLSHGEKLMQIEMNHNLQSRSPLQLFVSSRIETRHFRIVYSDQLEERNPNQYVGRTSLEWGREGKSIATEYVIISRQGKDSTLHDIEYKISYPGMRMPAVHRTKIRVTRQALDATSSTEVDGQNYVMISIQRTNKLREFRFECPFLQTKLSKTTKAQSVMYLAELRPRFMTPNALVSTMQIKGSPSTSLEVLAELLWDADGDVNQKMRITSNVVRTTTDGQPGYRYNGVFQYCTDLSLNINGLFTEDVIQGPHSIELGIGGTEVPPRTASLSYTRRETSANVMFGYTLNGADQIRIEYTRSEDHIVQQIDISVTSVYPEWNGKRLNIQRSFGRPIMFKIQYDHVADKIYAIEFSDDSRGNRINTNVKIRTPYPRYATQEFKITGDYSPATTNMIIEVTSSATRFTVLVSTMKCRAIRVHATLTMETPHENVRNGKITLRYDQGHQTTDSRLLIEFNDRPVFDLTGSTRYIPPSDGNGRISLKSDFTPDVEAIVSFRTISPENKVIDFKFIQSAQEVLVVGLQINDRPRYLNLRLDLSGALIQQPQFVQFEMKGLEQGHHMYTLTTGPIAGLTLIVDTVRSDDTRITTIKYQPQNRPEDWASLTVKNNDWTDYDKKFVVIVEPKANIKTTFDYLYYKSKDTLKSKFIWSLDENKLGYELKSRAEGETTHNSLLKILYFKREIDVHHSYVETPNSLDISSKVLLNAVMMPDRALSMTYRHNRIQNGWEAMAKLSHPTFVNDIVIKGQMQEHPTESIPLLASAEIQPGDARNKIYFTLTEKVNDQIATNSSIHMHVHHEDRNLFDASLTLYKTLTPEPPIFGGYYWAWTTPRLGPKRGHATLFVGRNGVARFDYDSFMGRWSASGESQRAQNGDQHVDIVLQGPSEQFRGRIIYNLRKYKFEGITFDSEGKTSRSLEFSASNNTRNAGLKVELSHFEGNNQMTDFSYNFEKRGDRSYRSKLFFPPEKVRALQAALANAGDKVSEINIAETAQDVADMTVASANYLDKNFLTPFTSLLLDEFGEMMGEVVIAISDVLYESPFGELLTHWQNWLDSMMKTLAEQIKNFLSMFVESVDILGGNRRRHRRDVSESWDELGDYVSSMMDAIWEAPLMRQITRKMDDAIDYMSDKLSEMMYRIRKATSDAMDAIKENPDYKAIQQTISELYEPGKYEGNTDFWKNLKTSMQGSFKTQPLAIWREADHQNGKYIVDFHLPADLDSMRQNWHAWLAEDDEHRRPKKDVDEDPDMVGYLSSMLQRKWMPPFDGQAMIIGNEHFVTFDGTMYSASGDCTYLLARDFVDGNFTVLLKYHPNSPRVHGRVPKSIIIQLGQSYIEIYPDDASVFLNGQDVDLPLILEDGEVIARRVDDVITVEDEKALRVSCHLYYGVCTVKVNGWYFGNTAGLLGTFNNERSDDLMKPKGQVTSNVAQFLKKWETSRGCKAPVNVLKEQAPIDSEGYKLCEKYFKDDDSPLAEGFWQESPAPFFDLCLRHMALPNIDPRQAICNVSMAYLMQLEKYSIVPSLPSECYSCAIPEGETLKFGEVRTPAIFGDVPRAHNKHGHRAGRRGRRLPRQRGSGTGQHGQAC</sequence>
<keyword evidence="1 7" id="KW-0732">Signal</keyword>
<feature type="chain" id="PRO_5003523435" evidence="7">
    <location>
        <begin position="17"/>
        <end position="2878"/>
    </location>
</feature>
<dbReference type="Pfam" id="PF09172">
    <property type="entry name" value="Vit_open_b-sht"/>
    <property type="match status" value="2"/>
</dbReference>
<dbReference type="SMART" id="SM01169">
    <property type="entry name" value="DUF1943"/>
    <property type="match status" value="1"/>
</dbReference>
<dbReference type="SMART" id="SM00216">
    <property type="entry name" value="VWD"/>
    <property type="match status" value="1"/>
</dbReference>
<dbReference type="EMBL" id="AB359900">
    <property type="protein sequence ID" value="BAL42280.1"/>
    <property type="molecule type" value="mRNA"/>
</dbReference>
<reference evidence="10" key="1">
    <citation type="submission" date="2007-08" db="EMBL/GenBank/DDBJ databases">
        <title>Multiple Vitellogenin of hard tick Haemaphysalis longicornis.</title>
        <authorList>
            <person name="Boldbaatar D."/>
            <person name="Battur B."/>
            <person name="Umemiya R."/>
            <person name="Liao M."/>
            <person name="Tanaka T."/>
            <person name="Xuan X."/>
            <person name="Fujisaki K."/>
        </authorList>
    </citation>
    <scope>NUCLEOTIDE SEQUENCE</scope>
</reference>
<dbReference type="PROSITE" id="PS51211">
    <property type="entry name" value="VITELLOGENIN"/>
    <property type="match status" value="1"/>
</dbReference>
<evidence type="ECO:0000259" key="9">
    <source>
        <dbReference type="PROSITE" id="PS51233"/>
    </source>
</evidence>
<protein>
    <submittedName>
        <fullName evidence="10">Vitellogenin-B</fullName>
    </submittedName>
</protein>
<dbReference type="GO" id="GO:0005319">
    <property type="term" value="F:lipid transporter activity"/>
    <property type="evidence" value="ECO:0007669"/>
    <property type="project" value="InterPro"/>
</dbReference>
<dbReference type="InterPro" id="IPR011030">
    <property type="entry name" value="Lipovitellin_superhlx_dom"/>
</dbReference>
<dbReference type="InterPro" id="IPR001846">
    <property type="entry name" value="VWF_type-D"/>
</dbReference>
<dbReference type="Gene3D" id="1.25.10.20">
    <property type="entry name" value="Vitellinogen, superhelical"/>
    <property type="match status" value="1"/>
</dbReference>
<feature type="compositionally biased region" description="Gly residues" evidence="6">
    <location>
        <begin position="2869"/>
        <end position="2878"/>
    </location>
</feature>
<comment type="caution">
    <text evidence="5">Lacks conserved residue(s) required for the propagation of feature annotation.</text>
</comment>
<evidence type="ECO:0000313" key="10">
    <source>
        <dbReference type="EMBL" id="BAL42280.1"/>
    </source>
</evidence>
<keyword evidence="3" id="KW-1015">Disulfide bond</keyword>
<evidence type="ECO:0000256" key="3">
    <source>
        <dbReference type="ARBA" id="ARBA00023157"/>
    </source>
</evidence>
<proteinExistence type="evidence at transcript level"/>
<evidence type="ECO:0000256" key="1">
    <source>
        <dbReference type="ARBA" id="ARBA00022729"/>
    </source>
</evidence>
<dbReference type="VEuPathDB" id="VectorBase:HLOH_046511"/>
<evidence type="ECO:0000256" key="6">
    <source>
        <dbReference type="SAM" id="MobiDB-lite"/>
    </source>
</evidence>
<evidence type="ECO:0000259" key="8">
    <source>
        <dbReference type="PROSITE" id="PS51211"/>
    </source>
</evidence>
<dbReference type="InterPro" id="IPR050733">
    <property type="entry name" value="Vitellogenin/Apolipophorin"/>
</dbReference>
<feature type="domain" description="VWFD" evidence="9">
    <location>
        <begin position="2560"/>
        <end position="2734"/>
    </location>
</feature>
<feature type="compositionally biased region" description="Basic residues" evidence="6">
    <location>
        <begin position="2848"/>
        <end position="2865"/>
    </location>
</feature>
<evidence type="ECO:0000256" key="7">
    <source>
        <dbReference type="SAM" id="SignalP"/>
    </source>
</evidence>
<evidence type="ECO:0000256" key="4">
    <source>
        <dbReference type="ARBA" id="ARBA00023180"/>
    </source>
</evidence>
<feature type="signal peptide" evidence="7">
    <location>
        <begin position="1"/>
        <end position="16"/>
    </location>
</feature>
<keyword evidence="4" id="KW-0325">Glycoprotein</keyword>
<dbReference type="Gene3D" id="2.20.50.20">
    <property type="entry name" value="Lipovitellin. Chain A, domain 3"/>
    <property type="match status" value="1"/>
</dbReference>
<dbReference type="VEuPathDB" id="VectorBase:HLOH_058144"/>
<dbReference type="SMART" id="SM00638">
    <property type="entry name" value="LPD_N"/>
    <property type="match status" value="1"/>
</dbReference>
<dbReference type="PANTHER" id="PTHR23345">
    <property type="entry name" value="VITELLOGENIN-RELATED"/>
    <property type="match status" value="1"/>
</dbReference>
<dbReference type="SUPFAM" id="SSF48431">
    <property type="entry name" value="Lipovitellin-phosvitin complex, superhelical domain"/>
    <property type="match status" value="1"/>
</dbReference>
<dbReference type="OrthoDB" id="6478903at2759"/>
<accession>G9M4L6</accession>
<dbReference type="Pfam" id="PF01347">
    <property type="entry name" value="Vitellogenin_N"/>
    <property type="match status" value="1"/>
</dbReference>